<gene>
    <name evidence="2" type="ORF">CELE_T25B9.6</name>
    <name evidence="2 4" type="ORF">T25B9.6</name>
</gene>
<proteinExistence type="predicted"/>
<evidence type="ECO:0000313" key="2">
    <source>
        <dbReference type="EMBL" id="CAA94377.3"/>
    </source>
</evidence>
<dbReference type="FunCoup" id="Q22769">
    <property type="interactions" value="1522"/>
</dbReference>
<evidence type="ECO:0000313" key="3">
    <source>
        <dbReference type="Proteomes" id="UP000001940"/>
    </source>
</evidence>
<accession>Q22769</accession>
<reference evidence="2 3" key="1">
    <citation type="journal article" date="1998" name="Science">
        <title>Genome sequence of the nematode C. elegans: a platform for investigating biology.</title>
        <authorList>
            <consortium name="The C. elegans sequencing consortium"/>
            <person name="Sulson J.E."/>
            <person name="Waterston R."/>
        </authorList>
    </citation>
    <scope>NUCLEOTIDE SEQUENCE [LARGE SCALE GENOMIC DNA]</scope>
    <source>
        <strain evidence="2 3">Bristol N2</strain>
    </source>
</reference>
<keyword evidence="3" id="KW-1185">Reference proteome</keyword>
<dbReference type="ExpressionAtlas" id="Q22769">
    <property type="expression patterns" value="baseline and differential"/>
</dbReference>
<organism evidence="2 3">
    <name type="scientific">Caenorhabditis elegans</name>
    <dbReference type="NCBI Taxonomy" id="6239"/>
    <lineage>
        <taxon>Eukaryota</taxon>
        <taxon>Metazoa</taxon>
        <taxon>Ecdysozoa</taxon>
        <taxon>Nematoda</taxon>
        <taxon>Chromadorea</taxon>
        <taxon>Rhabditida</taxon>
        <taxon>Rhabditina</taxon>
        <taxon>Rhabditomorpha</taxon>
        <taxon>Rhabditoidea</taxon>
        <taxon>Rhabditidae</taxon>
        <taxon>Peloderinae</taxon>
        <taxon>Caenorhabditis</taxon>
    </lineage>
</organism>
<keyword evidence="2" id="KW-0418">Kinase</keyword>
<evidence type="ECO:0000256" key="1">
    <source>
        <dbReference type="SAM" id="MobiDB-lite"/>
    </source>
</evidence>
<feature type="region of interest" description="Disordered" evidence="1">
    <location>
        <begin position="437"/>
        <end position="458"/>
    </location>
</feature>
<protein>
    <submittedName>
        <fullName evidence="2">Protein kinase domain-containing protein</fullName>
    </submittedName>
</protein>
<dbReference type="AlphaFoldDB" id="Q22769"/>
<feature type="compositionally biased region" description="Polar residues" evidence="1">
    <location>
        <begin position="68"/>
        <end position="80"/>
    </location>
</feature>
<dbReference type="Proteomes" id="UP000001940">
    <property type="component" value="Chromosome IV"/>
</dbReference>
<dbReference type="WormBase" id="T25B9.6a">
    <property type="protein sequence ID" value="CE40423"/>
    <property type="gene ID" value="WBGene00012012"/>
</dbReference>
<dbReference type="eggNOG" id="ENOG502TFTF">
    <property type="taxonomic scope" value="Eukaryota"/>
</dbReference>
<feature type="compositionally biased region" description="Polar residues" evidence="1">
    <location>
        <begin position="37"/>
        <end position="57"/>
    </location>
</feature>
<dbReference type="InParanoid" id="Q22769"/>
<keyword evidence="2" id="KW-0808">Transferase</keyword>
<feature type="region of interest" description="Disordered" evidence="1">
    <location>
        <begin position="37"/>
        <end position="80"/>
    </location>
</feature>
<dbReference type="Bgee" id="WBGene00012012">
    <property type="expression patterns" value="Expressed in adult organism and 1 other cell type or tissue"/>
</dbReference>
<feature type="compositionally biased region" description="Basic and acidic residues" evidence="1">
    <location>
        <begin position="444"/>
        <end position="458"/>
    </location>
</feature>
<dbReference type="SMR" id="Q22769"/>
<dbReference type="RefSeq" id="NP_501995.3">
    <property type="nucleotide sequence ID" value="NM_069594.3"/>
</dbReference>
<dbReference type="EMBL" id="BX284604">
    <property type="protein sequence ID" value="CAA94377.3"/>
    <property type="molecule type" value="Genomic_DNA"/>
</dbReference>
<sequence>MMTNNFNYGPRINFEKLHQHLPHSTIIPSEYLEPISASESKSTRPSESLASGTSTLGSHWKRVDSSVKSDNTTAPPSSFSTYSDGTVVPSVYSVRSFDYPPLSESSVSLNTVSQVTTSTESSAASALSVGTRDFRKCINLQMLGLDELDSTLDRASEQFSDSFWKESTDYDQAVKKGEILWQKFEELIECLNEKSGDCTDEELPAQGEKFLDYGTVILKTFRTKYRIEKFVRNTESVYITNNNTLEMILDNEKSVQKIRKNLSIIRKMEAYFLTVSENKDNRVKEFFRGIVNMVPTLPLNQNERADIDHVIRNIEEDSKFENKYKCELIMRHLLATISNWDKETHGTNSNLGSSIWKSIPSEMHTASQNSYVSEVIESSSFELANLSTDDSNLADLEGELRSASIRRAVEGPKGIYEFGPWDTASIFSQFSNNSDGHTSIQSLQDHHSSYELSSSDDHSILPSLSSRSVPNKIFENTVKEIVQDDLDLKTALSIGEPIVAGLPRTPIDNETEVVRSCTQSDSADTFNFSSVSLNEMVDDALHTAKGVESASATNTSATNLLDALHSSALKCGVAFNDLMTAISSSSESVSDTQASHHSSASH</sequence>
<dbReference type="CTD" id="188884"/>
<evidence type="ECO:0000313" key="4">
    <source>
        <dbReference type="WormBase" id="T25B9.6a"/>
    </source>
</evidence>
<dbReference type="OrthoDB" id="5808380at2759"/>
<dbReference type="OMA" id="YGHERRN"/>
<dbReference type="GeneID" id="188884"/>
<dbReference type="PaxDb" id="6239-T25B9.6"/>
<dbReference type="PIR" id="T25262">
    <property type="entry name" value="T25262"/>
</dbReference>
<dbReference type="STRING" id="6239.T25B9.6a.1"/>
<dbReference type="GO" id="GO:0016301">
    <property type="term" value="F:kinase activity"/>
    <property type="evidence" value="ECO:0007669"/>
    <property type="project" value="UniProtKB-KW"/>
</dbReference>
<dbReference type="UCSC" id="T25B9.6">
    <property type="organism name" value="c. elegans"/>
</dbReference>
<name>Q22769_CAEEL</name>
<dbReference type="AGR" id="WB:WBGene00012012"/>